<evidence type="ECO:0000313" key="1">
    <source>
        <dbReference type="EMBL" id="GBM52260.1"/>
    </source>
</evidence>
<proteinExistence type="predicted"/>
<keyword evidence="2" id="KW-1185">Reference proteome</keyword>
<accession>A0A4Y2GF69</accession>
<reference evidence="1 2" key="1">
    <citation type="journal article" date="2019" name="Sci. Rep.">
        <title>Orb-weaving spider Araneus ventricosus genome elucidates the spidroin gene catalogue.</title>
        <authorList>
            <person name="Kono N."/>
            <person name="Nakamura H."/>
            <person name="Ohtoshi R."/>
            <person name="Moran D.A.P."/>
            <person name="Shinohara A."/>
            <person name="Yoshida Y."/>
            <person name="Fujiwara M."/>
            <person name="Mori M."/>
            <person name="Tomita M."/>
            <person name="Arakawa K."/>
        </authorList>
    </citation>
    <scope>NUCLEOTIDE SEQUENCE [LARGE SCALE GENOMIC DNA]</scope>
</reference>
<evidence type="ECO:0000313" key="2">
    <source>
        <dbReference type="Proteomes" id="UP000499080"/>
    </source>
</evidence>
<dbReference type="Proteomes" id="UP000499080">
    <property type="component" value="Unassembled WGS sequence"/>
</dbReference>
<sequence>MARPLATEVRTITGGGTQSYTPKGSKFLLTSPAATHTLVLAAPTVREDREELILWTKVHLHKKFNTLIKIIWSEGLDFCSIMMKVVFVCGLFEG</sequence>
<name>A0A4Y2GF69_ARAVE</name>
<gene>
    <name evidence="1" type="ORF">AVEN_125173_1</name>
</gene>
<comment type="caution">
    <text evidence="1">The sequence shown here is derived from an EMBL/GenBank/DDBJ whole genome shotgun (WGS) entry which is preliminary data.</text>
</comment>
<dbReference type="EMBL" id="BGPR01099318">
    <property type="protein sequence ID" value="GBM52260.1"/>
    <property type="molecule type" value="Genomic_DNA"/>
</dbReference>
<protein>
    <submittedName>
        <fullName evidence="1">Uncharacterized protein</fullName>
    </submittedName>
</protein>
<dbReference type="AlphaFoldDB" id="A0A4Y2GF69"/>
<organism evidence="1 2">
    <name type="scientific">Araneus ventricosus</name>
    <name type="common">Orbweaver spider</name>
    <name type="synonym">Epeira ventricosa</name>
    <dbReference type="NCBI Taxonomy" id="182803"/>
    <lineage>
        <taxon>Eukaryota</taxon>
        <taxon>Metazoa</taxon>
        <taxon>Ecdysozoa</taxon>
        <taxon>Arthropoda</taxon>
        <taxon>Chelicerata</taxon>
        <taxon>Arachnida</taxon>
        <taxon>Araneae</taxon>
        <taxon>Araneomorphae</taxon>
        <taxon>Entelegynae</taxon>
        <taxon>Araneoidea</taxon>
        <taxon>Araneidae</taxon>
        <taxon>Araneus</taxon>
    </lineage>
</organism>